<evidence type="ECO:0000259" key="3">
    <source>
        <dbReference type="PROSITE" id="PS51186"/>
    </source>
</evidence>
<dbReference type="PROSITE" id="PS51186">
    <property type="entry name" value="GNAT"/>
    <property type="match status" value="1"/>
</dbReference>
<proteinExistence type="predicted"/>
<dbReference type="InterPro" id="IPR016181">
    <property type="entry name" value="Acyl_CoA_acyltransferase"/>
</dbReference>
<gene>
    <name evidence="4" type="ORF">SAMN05216243_1000</name>
</gene>
<dbReference type="PANTHER" id="PTHR10545:SF29">
    <property type="entry name" value="GH14572P-RELATED"/>
    <property type="match status" value="1"/>
</dbReference>
<dbReference type="Gene3D" id="3.40.630.30">
    <property type="match status" value="1"/>
</dbReference>
<dbReference type="InterPro" id="IPR000182">
    <property type="entry name" value="GNAT_dom"/>
</dbReference>
<dbReference type="PANTHER" id="PTHR10545">
    <property type="entry name" value="DIAMINE N-ACETYLTRANSFERASE"/>
    <property type="match status" value="1"/>
</dbReference>
<organism evidence="4 5">
    <name type="scientific">Sediminibacillus albus</name>
    <dbReference type="NCBI Taxonomy" id="407036"/>
    <lineage>
        <taxon>Bacteria</taxon>
        <taxon>Bacillati</taxon>
        <taxon>Bacillota</taxon>
        <taxon>Bacilli</taxon>
        <taxon>Bacillales</taxon>
        <taxon>Bacillaceae</taxon>
        <taxon>Sediminibacillus</taxon>
    </lineage>
</organism>
<dbReference type="CDD" id="cd04301">
    <property type="entry name" value="NAT_SF"/>
    <property type="match status" value="1"/>
</dbReference>
<dbReference type="Proteomes" id="UP000198694">
    <property type="component" value="Unassembled WGS sequence"/>
</dbReference>
<dbReference type="SUPFAM" id="SSF55729">
    <property type="entry name" value="Acyl-CoA N-acyltransferases (Nat)"/>
    <property type="match status" value="1"/>
</dbReference>
<evidence type="ECO:0000313" key="4">
    <source>
        <dbReference type="EMBL" id="SDJ81819.1"/>
    </source>
</evidence>
<evidence type="ECO:0000256" key="1">
    <source>
        <dbReference type="ARBA" id="ARBA00022679"/>
    </source>
</evidence>
<dbReference type="InterPro" id="IPR051016">
    <property type="entry name" value="Diverse_Substrate_AcTransf"/>
</dbReference>
<dbReference type="EMBL" id="FNFL01000001">
    <property type="protein sequence ID" value="SDJ81819.1"/>
    <property type="molecule type" value="Genomic_DNA"/>
</dbReference>
<dbReference type="STRING" id="407036.SAMN05216243_1000"/>
<protein>
    <submittedName>
        <fullName evidence="4">Acetyltransferase (GNAT) family protein</fullName>
    </submittedName>
</protein>
<dbReference type="RefSeq" id="WP_245690059.1">
    <property type="nucleotide sequence ID" value="NZ_FNFL01000001.1"/>
</dbReference>
<keyword evidence="2" id="KW-0012">Acyltransferase</keyword>
<dbReference type="Pfam" id="PF00583">
    <property type="entry name" value="Acetyltransf_1"/>
    <property type="match status" value="1"/>
</dbReference>
<evidence type="ECO:0000256" key="2">
    <source>
        <dbReference type="ARBA" id="ARBA00023315"/>
    </source>
</evidence>
<keyword evidence="5" id="KW-1185">Reference proteome</keyword>
<dbReference type="GO" id="GO:0008080">
    <property type="term" value="F:N-acetyltransferase activity"/>
    <property type="evidence" value="ECO:0007669"/>
    <property type="project" value="UniProtKB-ARBA"/>
</dbReference>
<keyword evidence="1 4" id="KW-0808">Transferase</keyword>
<accession>A0A1G8WTW6</accession>
<dbReference type="AlphaFoldDB" id="A0A1G8WTW6"/>
<name>A0A1G8WTW6_9BACI</name>
<evidence type="ECO:0000313" key="5">
    <source>
        <dbReference type="Proteomes" id="UP000198694"/>
    </source>
</evidence>
<sequence>MIKIAESNDCQLIAKLNKTVHELHRSWYPEIFQPYDHQQILAFFKGIIQKPEFTFLIIESNATPAGFAWIENKTHPGIAYRKSYQSIYVHQISIEEAFQARGLGAKLMEEIKERAVSQGINRIELDYWAANEPAKAFYTKQGFQPYRESVYKLLW</sequence>
<reference evidence="4 5" key="1">
    <citation type="submission" date="2016-10" db="EMBL/GenBank/DDBJ databases">
        <authorList>
            <person name="de Groot N.N."/>
        </authorList>
    </citation>
    <scope>NUCLEOTIDE SEQUENCE [LARGE SCALE GENOMIC DNA]</scope>
    <source>
        <strain evidence="4 5">CGMCC 1.6502</strain>
    </source>
</reference>
<feature type="domain" description="N-acetyltransferase" evidence="3">
    <location>
        <begin position="11"/>
        <end position="155"/>
    </location>
</feature>